<evidence type="ECO:0000259" key="2">
    <source>
        <dbReference type="Pfam" id="PF03629"/>
    </source>
</evidence>
<dbReference type="InterPro" id="IPR052940">
    <property type="entry name" value="Carb_Esterase_6"/>
</dbReference>
<dbReference type="PATRIC" id="fig|1423786.4.peg.839"/>
<evidence type="ECO:0000256" key="1">
    <source>
        <dbReference type="ARBA" id="ARBA00022801"/>
    </source>
</evidence>
<feature type="domain" description="Sialate O-acetylesterase" evidence="2">
    <location>
        <begin position="11"/>
        <end position="258"/>
    </location>
</feature>
<dbReference type="GO" id="GO:0016787">
    <property type="term" value="F:hydrolase activity"/>
    <property type="evidence" value="ECO:0007669"/>
    <property type="project" value="UniProtKB-KW"/>
</dbReference>
<gene>
    <name evidence="3" type="ORF">FD47_GL000797</name>
</gene>
<dbReference type="RefSeq" id="WP_056980852.1">
    <property type="nucleotide sequence ID" value="NZ_AZFZ01000182.1"/>
</dbReference>
<name>A0A0R1XZH2_9LACO</name>
<dbReference type="PANTHER" id="PTHR31988:SF19">
    <property type="entry name" value="9-O-ACETYL-N-ACETYLNEURAMINIC ACID DEACETYLASE-RELATED"/>
    <property type="match status" value="1"/>
</dbReference>
<reference evidence="3 4" key="1">
    <citation type="journal article" date="2015" name="Genome Announc.">
        <title>Expanding the biotechnology potential of lactobacilli through comparative genomics of 213 strains and associated genera.</title>
        <authorList>
            <person name="Sun Z."/>
            <person name="Harris H.M."/>
            <person name="McCann A."/>
            <person name="Guo C."/>
            <person name="Argimon S."/>
            <person name="Zhang W."/>
            <person name="Yang X."/>
            <person name="Jeffery I.B."/>
            <person name="Cooney J.C."/>
            <person name="Kagawa T.F."/>
            <person name="Liu W."/>
            <person name="Song Y."/>
            <person name="Salvetti E."/>
            <person name="Wrobel A."/>
            <person name="Rasinkangas P."/>
            <person name="Parkhill J."/>
            <person name="Rea M.C."/>
            <person name="O'Sullivan O."/>
            <person name="Ritari J."/>
            <person name="Douillard F.P."/>
            <person name="Paul Ross R."/>
            <person name="Yang R."/>
            <person name="Briner A.E."/>
            <person name="Felis G.E."/>
            <person name="de Vos W.M."/>
            <person name="Barrangou R."/>
            <person name="Klaenhammer T.R."/>
            <person name="Caufield P.W."/>
            <person name="Cui Y."/>
            <person name="Zhang H."/>
            <person name="O'Toole P.W."/>
        </authorList>
    </citation>
    <scope>NUCLEOTIDE SEQUENCE [LARGE SCALE GENOMIC DNA]</scope>
    <source>
        <strain evidence="3 4">DSM 18390</strain>
    </source>
</reference>
<evidence type="ECO:0000313" key="3">
    <source>
        <dbReference type="EMBL" id="KRM35534.1"/>
    </source>
</evidence>
<dbReference type="EMBL" id="AZFZ01000182">
    <property type="protein sequence ID" value="KRM35534.1"/>
    <property type="molecule type" value="Genomic_DNA"/>
</dbReference>
<comment type="caution">
    <text evidence="3">The sequence shown here is derived from an EMBL/GenBank/DDBJ whole genome shotgun (WGS) entry which is preliminary data.</text>
</comment>
<dbReference type="Pfam" id="PF03629">
    <property type="entry name" value="SASA"/>
    <property type="match status" value="1"/>
</dbReference>
<evidence type="ECO:0000313" key="4">
    <source>
        <dbReference type="Proteomes" id="UP000051010"/>
    </source>
</evidence>
<dbReference type="Proteomes" id="UP000051010">
    <property type="component" value="Unassembled WGS sequence"/>
</dbReference>
<dbReference type="InterPro" id="IPR005181">
    <property type="entry name" value="SASA"/>
</dbReference>
<organism evidence="3 4">
    <name type="scientific">Lentilactobacillus parafarraginis DSM 18390 = JCM 14109</name>
    <dbReference type="NCBI Taxonomy" id="1423786"/>
    <lineage>
        <taxon>Bacteria</taxon>
        <taxon>Bacillati</taxon>
        <taxon>Bacillota</taxon>
        <taxon>Bacilli</taxon>
        <taxon>Lactobacillales</taxon>
        <taxon>Lactobacillaceae</taxon>
        <taxon>Lentilactobacillus</taxon>
    </lineage>
</organism>
<dbReference type="SUPFAM" id="SSF52266">
    <property type="entry name" value="SGNH hydrolase"/>
    <property type="match status" value="1"/>
</dbReference>
<keyword evidence="1" id="KW-0378">Hydrolase</keyword>
<proteinExistence type="predicted"/>
<protein>
    <recommendedName>
        <fullName evidence="2">Sialate O-acetylesterase domain-containing protein</fullName>
    </recommendedName>
</protein>
<dbReference type="InterPro" id="IPR036514">
    <property type="entry name" value="SGNH_hydro_sf"/>
</dbReference>
<accession>A0A0R1XZH2</accession>
<sequence>MAHNEEKFTIISAGQSNIDGRVPVPQLPNYLTLPLDHCYYCSNHTPDHEKGVFQDQLKVSDLTVKNGSSRWGFDLVTYYWLLHNTDLKDLHVIKCAEGGTSIAPSGEGGVDDSHWSTHIDQLKDPSHSLLLQFKQLIESCQAAQNNQLVIKAMLWHQGEGDRADFSSSAAANYYDNLKAVFAYCRRIVGNPQLPIFCGTVSHHSDQFDSQVEAGVIQLATEDPHIYLVDMQSGTLLDQFHFDAKSAELFGSQIFNAMVAAKVIEGEQLALPTVKIY</sequence>
<dbReference type="PANTHER" id="PTHR31988">
    <property type="entry name" value="ESTERASE, PUTATIVE (DUF303)-RELATED"/>
    <property type="match status" value="1"/>
</dbReference>
<dbReference type="AlphaFoldDB" id="A0A0R1XZH2"/>
<dbReference type="Gene3D" id="3.40.50.1110">
    <property type="entry name" value="SGNH hydrolase"/>
    <property type="match status" value="1"/>
</dbReference>